<dbReference type="GO" id="GO:0042054">
    <property type="term" value="F:histone methyltransferase activity"/>
    <property type="evidence" value="ECO:0007669"/>
    <property type="project" value="TreeGrafter"/>
</dbReference>
<evidence type="ECO:0000256" key="3">
    <source>
        <dbReference type="PROSITE-ProRule" id="PRU00358"/>
    </source>
</evidence>
<dbReference type="GO" id="GO:0003690">
    <property type="term" value="F:double-stranded DNA binding"/>
    <property type="evidence" value="ECO:0007669"/>
    <property type="project" value="TreeGrafter"/>
</dbReference>
<dbReference type="GO" id="GO:0005634">
    <property type="term" value="C:nucleus"/>
    <property type="evidence" value="ECO:0007669"/>
    <property type="project" value="UniProtKB-SubCell"/>
</dbReference>
<dbReference type="KEGG" id="qlo:115960480"/>
<dbReference type="InterPro" id="IPR051357">
    <property type="entry name" value="H3K9_HMTase_SUVAR3-9"/>
</dbReference>
<evidence type="ECO:0000256" key="2">
    <source>
        <dbReference type="ARBA" id="ARBA00023242"/>
    </source>
</evidence>
<keyword evidence="6" id="KW-1185">Reference proteome</keyword>
<comment type="subcellular location">
    <subcellularLocation>
        <location evidence="1">Chromosome</location>
        <location evidence="1">Centromere</location>
    </subcellularLocation>
    <subcellularLocation>
        <location evidence="3">Nucleus</location>
    </subcellularLocation>
</comment>
<dbReference type="InterPro" id="IPR036987">
    <property type="entry name" value="SRA-YDG_sf"/>
</dbReference>
<dbReference type="SUPFAM" id="SSF88697">
    <property type="entry name" value="PUA domain-like"/>
    <property type="match status" value="1"/>
</dbReference>
<name>A0A7N2MJL4_QUELO</name>
<dbReference type="InterPro" id="IPR015947">
    <property type="entry name" value="PUA-like_sf"/>
</dbReference>
<organism evidence="5 6">
    <name type="scientific">Quercus lobata</name>
    <name type="common">Valley oak</name>
    <dbReference type="NCBI Taxonomy" id="97700"/>
    <lineage>
        <taxon>Eukaryota</taxon>
        <taxon>Viridiplantae</taxon>
        <taxon>Streptophyta</taxon>
        <taxon>Embryophyta</taxon>
        <taxon>Tracheophyta</taxon>
        <taxon>Spermatophyta</taxon>
        <taxon>Magnoliopsida</taxon>
        <taxon>eudicotyledons</taxon>
        <taxon>Gunneridae</taxon>
        <taxon>Pentapetalae</taxon>
        <taxon>rosids</taxon>
        <taxon>fabids</taxon>
        <taxon>Fagales</taxon>
        <taxon>Fagaceae</taxon>
        <taxon>Quercus</taxon>
    </lineage>
</organism>
<evidence type="ECO:0000256" key="1">
    <source>
        <dbReference type="ARBA" id="ARBA00004584"/>
    </source>
</evidence>
<reference evidence="5" key="2">
    <citation type="submission" date="2021-01" db="UniProtKB">
        <authorList>
            <consortium name="EnsemblPlants"/>
        </authorList>
    </citation>
    <scope>IDENTIFICATION</scope>
</reference>
<gene>
    <name evidence="5" type="primary">LOC115960480</name>
</gene>
<sequence>MGLFDSPTSTKQRGFVFSSNSNRVCDVTVMGAKSDAESNKLNVPSSSVKEMHKKPRVLRDFPVKRDFPTGFGPSVSASSKSNTSVLVKRKSMEETKPLVFSDDKCGGTSKRTNMMYRNEENEDVVKKKVSVVSKYLKPIDNRKKVEESLILFRELLNKRMRELKAESGIKNGATRLAYIAAATDLRWERKWVNVEKRIGAVPGVEVGDKFECATELNVVGLHRQFQGGIDYMVKGGQKLATSIVASGRYVNDIISSEVLIYSGQGGNPSVGRSKPKDQKLERGNLALKNSMEARTPVRVIRGSEVSKASKTVVYIYDGLYLVDKCMQERGAFGKLVFKFELRRIPGQPKLTM</sequence>
<evidence type="ECO:0000259" key="4">
    <source>
        <dbReference type="PROSITE" id="PS51015"/>
    </source>
</evidence>
<dbReference type="InParanoid" id="A0A7N2MJL4"/>
<evidence type="ECO:0000313" key="5">
    <source>
        <dbReference type="EnsemblPlants" id="QL09p027015:mrna:CDS:2"/>
    </source>
</evidence>
<dbReference type="GO" id="GO:0000775">
    <property type="term" value="C:chromosome, centromeric region"/>
    <property type="evidence" value="ECO:0007669"/>
    <property type="project" value="UniProtKB-SubCell"/>
</dbReference>
<accession>A0A7N2MJL4</accession>
<dbReference type="RefSeq" id="XP_030935271.1">
    <property type="nucleotide sequence ID" value="XM_031079411.1"/>
</dbReference>
<dbReference type="Proteomes" id="UP000594261">
    <property type="component" value="Chromosome 9"/>
</dbReference>
<dbReference type="PANTHER" id="PTHR45660">
    <property type="entry name" value="HISTONE-LYSINE N-METHYLTRANSFERASE SETMAR"/>
    <property type="match status" value="1"/>
</dbReference>
<dbReference type="Gramene" id="QL09p027015:mrna">
    <property type="protein sequence ID" value="QL09p027015:mrna:CDS:2"/>
    <property type="gene ID" value="QL09p027015"/>
</dbReference>
<dbReference type="PANTHER" id="PTHR45660:SF46">
    <property type="entry name" value="HISTONE-LYSINE N-METHYLTRANSFERASE, H3 LYSINE-9 SPECIFIC SUVH6"/>
    <property type="match status" value="1"/>
</dbReference>
<keyword evidence="2 3" id="KW-0539">Nucleus</keyword>
<proteinExistence type="predicted"/>
<dbReference type="PROSITE" id="PS51015">
    <property type="entry name" value="YDG"/>
    <property type="match status" value="1"/>
</dbReference>
<dbReference type="SMART" id="SM00466">
    <property type="entry name" value="SRA"/>
    <property type="match status" value="1"/>
</dbReference>
<feature type="domain" description="YDG" evidence="4">
    <location>
        <begin position="199"/>
        <end position="343"/>
    </location>
</feature>
<dbReference type="EMBL" id="LRBV02000009">
    <property type="status" value="NOT_ANNOTATED_CDS"/>
    <property type="molecule type" value="Genomic_DNA"/>
</dbReference>
<dbReference type="Pfam" id="PF02182">
    <property type="entry name" value="SAD_SRA"/>
    <property type="match status" value="1"/>
</dbReference>
<evidence type="ECO:0000313" key="6">
    <source>
        <dbReference type="Proteomes" id="UP000594261"/>
    </source>
</evidence>
<reference evidence="5 6" key="1">
    <citation type="journal article" date="2016" name="G3 (Bethesda)">
        <title>First Draft Assembly and Annotation of the Genome of a California Endemic Oak Quercus lobata Nee (Fagaceae).</title>
        <authorList>
            <person name="Sork V.L."/>
            <person name="Fitz-Gibbon S.T."/>
            <person name="Puiu D."/>
            <person name="Crepeau M."/>
            <person name="Gugger P.F."/>
            <person name="Sherman R."/>
            <person name="Stevens K."/>
            <person name="Langley C.H."/>
            <person name="Pellegrini M."/>
            <person name="Salzberg S.L."/>
        </authorList>
    </citation>
    <scope>NUCLEOTIDE SEQUENCE [LARGE SCALE GENOMIC DNA]</scope>
    <source>
        <strain evidence="5 6">cv. SW786</strain>
    </source>
</reference>
<dbReference type="Gene3D" id="2.30.280.10">
    <property type="entry name" value="SRA-YDG"/>
    <property type="match status" value="1"/>
</dbReference>
<dbReference type="OrthoDB" id="5792673at2759"/>
<dbReference type="GeneID" id="115960480"/>
<dbReference type="OMA" id="WERENII"/>
<dbReference type="InterPro" id="IPR003105">
    <property type="entry name" value="SRA_YDG"/>
</dbReference>
<protein>
    <recommendedName>
        <fullName evidence="4">YDG domain-containing protein</fullName>
    </recommendedName>
</protein>
<dbReference type="EnsemblPlants" id="QL09p027015:mrna">
    <property type="protein sequence ID" value="QL09p027015:mrna:CDS:2"/>
    <property type="gene ID" value="QL09p027015"/>
</dbReference>
<dbReference type="AlphaFoldDB" id="A0A7N2MJL4"/>